<accession>A0ABS0SGI5</accession>
<name>A0ABS0SGI5_9HYPH</name>
<dbReference type="Proteomes" id="UP000601789">
    <property type="component" value="Unassembled WGS sequence"/>
</dbReference>
<dbReference type="InterPro" id="IPR042188">
    <property type="entry name" value="MmgE/PrpD_sf_2"/>
</dbReference>
<dbReference type="EMBL" id="JADGMQ010000016">
    <property type="protein sequence ID" value="MBI1622415.1"/>
    <property type="molecule type" value="Genomic_DNA"/>
</dbReference>
<dbReference type="InterPro" id="IPR036148">
    <property type="entry name" value="MmgE/PrpD_sf"/>
</dbReference>
<dbReference type="Pfam" id="PF03972">
    <property type="entry name" value="MmgE_PrpD_N"/>
    <property type="match status" value="1"/>
</dbReference>
<proteinExistence type="inferred from homology"/>
<dbReference type="PANTHER" id="PTHR16943:SF8">
    <property type="entry name" value="2-METHYLCITRATE DEHYDRATASE"/>
    <property type="match status" value="1"/>
</dbReference>
<comment type="caution">
    <text evidence="4">The sequence shown here is derived from an EMBL/GenBank/DDBJ whole genome shotgun (WGS) entry which is preliminary data.</text>
</comment>
<reference evidence="4 5" key="1">
    <citation type="submission" date="2020-10" db="EMBL/GenBank/DDBJ databases">
        <title>Aquamicrobium zhengzhouensis sp. nov., a exopolysaccharide producing bacterium isolated from farmland soil.</title>
        <authorList>
            <person name="Wang X."/>
        </authorList>
    </citation>
    <scope>NUCLEOTIDE SEQUENCE [LARGE SCALE GENOMIC DNA]</scope>
    <source>
        <strain evidence="5">cd-1</strain>
    </source>
</reference>
<dbReference type="Gene3D" id="1.10.4100.10">
    <property type="entry name" value="2-methylcitrate dehydratase PrpD"/>
    <property type="match status" value="1"/>
</dbReference>
<gene>
    <name evidence="4" type="ORF">IOD40_17275</name>
</gene>
<dbReference type="InterPro" id="IPR045337">
    <property type="entry name" value="MmgE_PrpD_C"/>
</dbReference>
<dbReference type="Pfam" id="PF19305">
    <property type="entry name" value="MmgE_PrpD_C"/>
    <property type="match status" value="1"/>
</dbReference>
<dbReference type="SUPFAM" id="SSF103378">
    <property type="entry name" value="2-methylcitrate dehydratase PrpD"/>
    <property type="match status" value="1"/>
</dbReference>
<evidence type="ECO:0000259" key="2">
    <source>
        <dbReference type="Pfam" id="PF03972"/>
    </source>
</evidence>
<dbReference type="InterPro" id="IPR042183">
    <property type="entry name" value="MmgE/PrpD_sf_1"/>
</dbReference>
<sequence>MMKSLTEFFGEVITTTMPADISEAARERARVSLIHNLAVAMAGRRREQVAFRLAVSCHAAPAQATLLHNGARVSTDAAAFANGALFHARSQDDTHPDSTSHPGAPVMAAALAIAEETGASGGEFLDAIIIGYEVLCRVGRDFDQLISKRGYRAAAVFGVFGATAAAARLLKLDPVQAGHALGLATHMSGGLSQVWHEGSAEFPLQLGFAARSGIEAARAAGAGATAAKYALEGPRGFYNAYAGVAGPAVEAVADYGHWQIEEVTVKPFPACAILQGPMQLLCELLAREGLHGEDVSSLDLHLNPYEAGYTGIDNPGPFSSATATKMSAQFCLGNGLAYGRLALSDLEQLSDPSVLAHASKIRVVPTSEVAERICLLRITTSSGRVVEKSLEEAVGRPSVSQVQAFALGLASEFGVDQAAIGRMLDLVAGISEAPDVGELVACVSQTGIVAA</sequence>
<dbReference type="InterPro" id="IPR005656">
    <property type="entry name" value="MmgE_PrpD"/>
</dbReference>
<keyword evidence="5" id="KW-1185">Reference proteome</keyword>
<evidence type="ECO:0000313" key="5">
    <source>
        <dbReference type="Proteomes" id="UP000601789"/>
    </source>
</evidence>
<dbReference type="PANTHER" id="PTHR16943">
    <property type="entry name" value="2-METHYLCITRATE DEHYDRATASE-RELATED"/>
    <property type="match status" value="1"/>
</dbReference>
<feature type="domain" description="MmgE/PrpD C-terminal" evidence="3">
    <location>
        <begin position="268"/>
        <end position="397"/>
    </location>
</feature>
<evidence type="ECO:0000313" key="4">
    <source>
        <dbReference type="EMBL" id="MBI1622415.1"/>
    </source>
</evidence>
<evidence type="ECO:0000259" key="3">
    <source>
        <dbReference type="Pfam" id="PF19305"/>
    </source>
</evidence>
<feature type="domain" description="MmgE/PrpD N-terminal" evidence="2">
    <location>
        <begin position="11"/>
        <end position="244"/>
    </location>
</feature>
<dbReference type="Gene3D" id="3.30.1330.120">
    <property type="entry name" value="2-methylcitrate dehydratase PrpD"/>
    <property type="match status" value="1"/>
</dbReference>
<comment type="similarity">
    <text evidence="1">Belongs to the PrpD family.</text>
</comment>
<evidence type="ECO:0000256" key="1">
    <source>
        <dbReference type="ARBA" id="ARBA00006174"/>
    </source>
</evidence>
<organism evidence="4 5">
    <name type="scientific">Aquamicrobium zhengzhouense</name>
    <dbReference type="NCBI Taxonomy" id="2781738"/>
    <lineage>
        <taxon>Bacteria</taxon>
        <taxon>Pseudomonadati</taxon>
        <taxon>Pseudomonadota</taxon>
        <taxon>Alphaproteobacteria</taxon>
        <taxon>Hyphomicrobiales</taxon>
        <taxon>Phyllobacteriaceae</taxon>
        <taxon>Aquamicrobium</taxon>
    </lineage>
</organism>
<protein>
    <submittedName>
        <fullName evidence="4">MmgE/PrpD family protein</fullName>
    </submittedName>
</protein>
<dbReference type="InterPro" id="IPR045336">
    <property type="entry name" value="MmgE_PrpD_N"/>
</dbReference>